<reference evidence="8 9" key="1">
    <citation type="submission" date="2020-05" db="EMBL/GenBank/DDBJ databases">
        <title>Parvularcula mediterraneae sp. nov., isolated from polypropylene straw from shallow seawater of the seashore of Laganas in Zakynthos island, Greece.</title>
        <authorList>
            <person name="Szabo I."/>
            <person name="Al-Omari J."/>
            <person name="Rado J."/>
            <person name="Szerdahelyi G.S."/>
        </authorList>
    </citation>
    <scope>NUCLEOTIDE SEQUENCE [LARGE SCALE GENOMIC DNA]</scope>
    <source>
        <strain evidence="8 9">ZS-1/3</strain>
    </source>
</reference>
<evidence type="ECO:0000313" key="8">
    <source>
        <dbReference type="EMBL" id="NNU15383.1"/>
    </source>
</evidence>
<evidence type="ECO:0000259" key="7">
    <source>
        <dbReference type="Pfam" id="PF22692"/>
    </source>
</evidence>
<dbReference type="PANTHER" id="PTHR30435">
    <property type="entry name" value="FLAGELLAR PROTEIN"/>
    <property type="match status" value="1"/>
</dbReference>
<comment type="caution">
    <text evidence="8">The sequence shown here is derived from an EMBL/GenBank/DDBJ whole genome shotgun (WGS) entry which is preliminary data.</text>
</comment>
<sequence>MSDAIVASIARQSGLLRELSVVANNIANASTTGFKRDAAVFAEFVSRRAGEPSMSIGSLRGHVLDAAQGGMTRTDGKLDLAIEGDGYFAIGQGDEVLLSRAGKFTLDAQRVLVQADGFPVLDEAGGEITVPEEASVIAISQRGVMSADGFEIATIGILQAEPGSLSRLGGSLYRATGAVRFVDEPSVRQGFLEGSNVSPVIEMARLIEAQRLYEAGAALQTDEHERITQMIEALGRS</sequence>
<comment type="similarity">
    <text evidence="2 4">Belongs to the flagella basal body rod proteins family.</text>
</comment>
<dbReference type="Proteomes" id="UP000536835">
    <property type="component" value="Unassembled WGS sequence"/>
</dbReference>
<dbReference type="SUPFAM" id="SSF117143">
    <property type="entry name" value="Flagellar hook protein flgE"/>
    <property type="match status" value="1"/>
</dbReference>
<dbReference type="InterPro" id="IPR020013">
    <property type="entry name" value="Flagellar_FlgE/F/G"/>
</dbReference>
<dbReference type="GO" id="GO:0009425">
    <property type="term" value="C:bacterial-type flagellum basal body"/>
    <property type="evidence" value="ECO:0007669"/>
    <property type="project" value="UniProtKB-SubCell"/>
</dbReference>
<dbReference type="InterPro" id="IPR037925">
    <property type="entry name" value="FlgE/F/G-like"/>
</dbReference>
<evidence type="ECO:0000256" key="2">
    <source>
        <dbReference type="ARBA" id="ARBA00009677"/>
    </source>
</evidence>
<comment type="subcellular location">
    <subcellularLocation>
        <location evidence="1 4">Bacterial flagellum basal body</location>
    </subcellularLocation>
</comment>
<dbReference type="NCBIfam" id="TIGR03506">
    <property type="entry name" value="FlgEFG_subfam"/>
    <property type="match status" value="1"/>
</dbReference>
<dbReference type="InterPro" id="IPR053967">
    <property type="entry name" value="LlgE_F_G-like_D1"/>
</dbReference>
<feature type="domain" description="Flagellar basal-body/hook protein C-terminal" evidence="6">
    <location>
        <begin position="188"/>
        <end position="219"/>
    </location>
</feature>
<dbReference type="Pfam" id="PF22692">
    <property type="entry name" value="LlgE_F_G_D1"/>
    <property type="match status" value="1"/>
</dbReference>
<keyword evidence="9" id="KW-1185">Reference proteome</keyword>
<evidence type="ECO:0000256" key="3">
    <source>
        <dbReference type="ARBA" id="ARBA00023143"/>
    </source>
</evidence>
<feature type="domain" description="Flagellar hook protein FlgE/F/G-like D1" evidence="7">
    <location>
        <begin position="81"/>
        <end position="147"/>
    </location>
</feature>
<dbReference type="AlphaFoldDB" id="A0A7Y3W4E5"/>
<keyword evidence="8" id="KW-0969">Cilium</keyword>
<proteinExistence type="inferred from homology"/>
<accession>A0A7Y3W4E5</accession>
<evidence type="ECO:0000256" key="4">
    <source>
        <dbReference type="RuleBase" id="RU362116"/>
    </source>
</evidence>
<name>A0A7Y3W4E5_9PROT</name>
<dbReference type="PANTHER" id="PTHR30435:SF19">
    <property type="entry name" value="FLAGELLAR BASAL-BODY ROD PROTEIN FLGG"/>
    <property type="match status" value="1"/>
</dbReference>
<dbReference type="EMBL" id="JABFCX010000002">
    <property type="protein sequence ID" value="NNU15383.1"/>
    <property type="molecule type" value="Genomic_DNA"/>
</dbReference>
<dbReference type="RefSeq" id="WP_173196822.1">
    <property type="nucleotide sequence ID" value="NZ_JABFCX010000002.1"/>
</dbReference>
<evidence type="ECO:0000259" key="6">
    <source>
        <dbReference type="Pfam" id="PF06429"/>
    </source>
</evidence>
<evidence type="ECO:0000256" key="1">
    <source>
        <dbReference type="ARBA" id="ARBA00004117"/>
    </source>
</evidence>
<dbReference type="InterPro" id="IPR001444">
    <property type="entry name" value="Flag_bb_rod_N"/>
</dbReference>
<dbReference type="Pfam" id="PF06429">
    <property type="entry name" value="Flg_bbr_C"/>
    <property type="match status" value="1"/>
</dbReference>
<evidence type="ECO:0000313" key="9">
    <source>
        <dbReference type="Proteomes" id="UP000536835"/>
    </source>
</evidence>
<protein>
    <submittedName>
        <fullName evidence="8">Flagellar hook-basal body complex protein</fullName>
    </submittedName>
</protein>
<gene>
    <name evidence="8" type="ORF">HK107_03455</name>
</gene>
<dbReference type="InterPro" id="IPR010930">
    <property type="entry name" value="Flg_bb/hook_C_dom"/>
</dbReference>
<dbReference type="Pfam" id="PF00460">
    <property type="entry name" value="Flg_bb_rod"/>
    <property type="match status" value="1"/>
</dbReference>
<dbReference type="PROSITE" id="PS00588">
    <property type="entry name" value="FLAGELLA_BB_ROD"/>
    <property type="match status" value="1"/>
</dbReference>
<keyword evidence="8" id="KW-0966">Cell projection</keyword>
<dbReference type="GO" id="GO:0071978">
    <property type="term" value="P:bacterial-type flagellum-dependent swarming motility"/>
    <property type="evidence" value="ECO:0007669"/>
    <property type="project" value="TreeGrafter"/>
</dbReference>
<feature type="domain" description="Flagellar basal body rod protein N-terminal" evidence="5">
    <location>
        <begin position="15"/>
        <end position="35"/>
    </location>
</feature>
<keyword evidence="8" id="KW-0282">Flagellum</keyword>
<dbReference type="InterPro" id="IPR019776">
    <property type="entry name" value="Flagellar_basal_body_rod_CS"/>
</dbReference>
<evidence type="ECO:0000259" key="5">
    <source>
        <dbReference type="Pfam" id="PF00460"/>
    </source>
</evidence>
<keyword evidence="3 4" id="KW-0975">Bacterial flagellum</keyword>
<organism evidence="8 9">
    <name type="scientific">Parvularcula mediterranea</name>
    <dbReference type="NCBI Taxonomy" id="2732508"/>
    <lineage>
        <taxon>Bacteria</taxon>
        <taxon>Pseudomonadati</taxon>
        <taxon>Pseudomonadota</taxon>
        <taxon>Alphaproteobacteria</taxon>
        <taxon>Parvularculales</taxon>
        <taxon>Parvularculaceae</taxon>
        <taxon>Parvularcula</taxon>
    </lineage>
</organism>